<dbReference type="InterPro" id="IPR013422">
    <property type="entry name" value="CRISPR-assoc_prot_Cas5_N"/>
</dbReference>
<dbReference type="NCBIfam" id="TIGR02593">
    <property type="entry name" value="CRISPR_cas5"/>
    <property type="match status" value="1"/>
</dbReference>
<name>A0A7V1EI12_UNCW3</name>
<proteinExistence type="predicted"/>
<protein>
    <submittedName>
        <fullName evidence="2">Type I-B CRISPR-associated protein Cas5</fullName>
    </submittedName>
</protein>
<accession>A0A7V1EI12</accession>
<comment type="caution">
    <text evidence="2">The sequence shown here is derived from an EMBL/GenBank/DDBJ whole genome shotgun (WGS) entry which is preliminary data.</text>
</comment>
<dbReference type="InterPro" id="IPR021124">
    <property type="entry name" value="CRISPR-assoc_prot_Cas5"/>
</dbReference>
<dbReference type="InterPro" id="IPR013337">
    <property type="entry name" value="CRISPR-assoc_prot_Cas5_Tneap"/>
</dbReference>
<sequence>MRVLRLKILQPTAHYRIPFTFARRHTYPIPPYSTIIGLICNVLGIENQTDENFEKLKNGLSLAIYGKYESLNREYVWYRNLNKEAHKSRFSFPENRIIDQMPEHPGGQIPTRIDVLENIRLLIYIKHSDEKLLEEMKNALENPQKRIYPIHLGRAEDLVIFETIDIVELKNEKNLLYGKVKNYDFTWLVDSERGRKYLDTVLNCEAYREFFNKVQGSYHLITSFYKIVEGIRVFEHIPVKLFEGGSFPFHFGKPFEFVCDEDIPLFFAKMVYPEV</sequence>
<keyword evidence="1" id="KW-0051">Antiviral defense</keyword>
<evidence type="ECO:0000256" key="1">
    <source>
        <dbReference type="ARBA" id="ARBA00023118"/>
    </source>
</evidence>
<dbReference type="Gene3D" id="3.30.70.2660">
    <property type="match status" value="1"/>
</dbReference>
<gene>
    <name evidence="2" type="primary">cas5b</name>
    <name evidence="2" type="ORF">ENP86_05625</name>
</gene>
<dbReference type="GO" id="GO:0051607">
    <property type="term" value="P:defense response to virus"/>
    <property type="evidence" value="ECO:0007669"/>
    <property type="project" value="UniProtKB-KW"/>
</dbReference>
<dbReference type="NCBIfam" id="TIGR01895">
    <property type="entry name" value="cas_Cas5t"/>
    <property type="match status" value="1"/>
</dbReference>
<evidence type="ECO:0000313" key="2">
    <source>
        <dbReference type="EMBL" id="HDY59012.1"/>
    </source>
</evidence>
<reference evidence="2" key="1">
    <citation type="journal article" date="2020" name="mSystems">
        <title>Genome- and Community-Level Interaction Insights into Carbon Utilization and Element Cycling Functions of Hydrothermarchaeota in Hydrothermal Sediment.</title>
        <authorList>
            <person name="Zhou Z."/>
            <person name="Liu Y."/>
            <person name="Xu W."/>
            <person name="Pan J."/>
            <person name="Luo Z.H."/>
            <person name="Li M."/>
        </authorList>
    </citation>
    <scope>NUCLEOTIDE SEQUENCE [LARGE SCALE GENOMIC DNA]</scope>
    <source>
        <strain evidence="2">SpSt-258</strain>
    </source>
</reference>
<dbReference type="AlphaFoldDB" id="A0A7V1EI12"/>
<organism evidence="2">
    <name type="scientific">candidate division WOR-3 bacterium</name>
    <dbReference type="NCBI Taxonomy" id="2052148"/>
    <lineage>
        <taxon>Bacteria</taxon>
        <taxon>Bacteria division WOR-3</taxon>
    </lineage>
</organism>
<dbReference type="GO" id="GO:0043571">
    <property type="term" value="P:maintenance of CRISPR repeat elements"/>
    <property type="evidence" value="ECO:0007669"/>
    <property type="project" value="InterPro"/>
</dbReference>
<dbReference type="EMBL" id="DSKY01000014">
    <property type="protein sequence ID" value="HDY59012.1"/>
    <property type="molecule type" value="Genomic_DNA"/>
</dbReference>
<dbReference type="Pfam" id="PF09704">
    <property type="entry name" value="Cas_Cas5d"/>
    <property type="match status" value="1"/>
</dbReference>